<feature type="domain" description="GtrA/DPMS transmembrane" evidence="7">
    <location>
        <begin position="16"/>
        <end position="142"/>
    </location>
</feature>
<organism evidence="9">
    <name type="scientific">freshwater metagenome</name>
    <dbReference type="NCBI Taxonomy" id="449393"/>
    <lineage>
        <taxon>unclassified sequences</taxon>
        <taxon>metagenomes</taxon>
        <taxon>ecological metagenomes</taxon>
    </lineage>
</organism>
<dbReference type="GO" id="GO:0005886">
    <property type="term" value="C:plasma membrane"/>
    <property type="evidence" value="ECO:0007669"/>
    <property type="project" value="TreeGrafter"/>
</dbReference>
<accession>A0A6J5ZME6</accession>
<evidence type="ECO:0000256" key="5">
    <source>
        <dbReference type="ARBA" id="ARBA00023136"/>
    </source>
</evidence>
<comment type="similarity">
    <text evidence="2">Belongs to the GtrA family.</text>
</comment>
<evidence type="ECO:0000313" key="8">
    <source>
        <dbReference type="EMBL" id="CAB4330370.1"/>
    </source>
</evidence>
<evidence type="ECO:0000256" key="4">
    <source>
        <dbReference type="ARBA" id="ARBA00022989"/>
    </source>
</evidence>
<evidence type="ECO:0000313" key="13">
    <source>
        <dbReference type="EMBL" id="CAB5015921.1"/>
    </source>
</evidence>
<dbReference type="EMBL" id="CAFBPK010000007">
    <property type="protein sequence ID" value="CAB5015921.1"/>
    <property type="molecule type" value="Genomic_DNA"/>
</dbReference>
<keyword evidence="4 6" id="KW-1133">Transmembrane helix</keyword>
<dbReference type="EMBL" id="CAFAAO010000003">
    <property type="protein sequence ID" value="CAB4797024.1"/>
    <property type="molecule type" value="Genomic_DNA"/>
</dbReference>
<feature type="transmembrane region" description="Helical" evidence="6">
    <location>
        <begin position="86"/>
        <end position="109"/>
    </location>
</feature>
<dbReference type="PANTHER" id="PTHR38459:SF1">
    <property type="entry name" value="PROPHAGE BACTOPRENOL-LINKED GLUCOSE TRANSLOCASE HOMOLOG"/>
    <property type="match status" value="1"/>
</dbReference>
<feature type="transmembrane region" description="Helical" evidence="6">
    <location>
        <begin position="17"/>
        <end position="37"/>
    </location>
</feature>
<dbReference type="PANTHER" id="PTHR38459">
    <property type="entry name" value="PROPHAGE BACTOPRENOL-LINKED GLUCOSE TRANSLOCASE HOMOLOG"/>
    <property type="match status" value="1"/>
</dbReference>
<dbReference type="AlphaFoldDB" id="A0A6J5ZME6"/>
<dbReference type="InterPro" id="IPR007267">
    <property type="entry name" value="GtrA_DPMS_TM"/>
</dbReference>
<gene>
    <name evidence="10" type="ORF">UFOPK2648_00205</name>
    <name evidence="11" type="ORF">UFOPK3037_00367</name>
    <name evidence="12" type="ORF">UFOPK3278_00337</name>
    <name evidence="9" type="ORF">UFOPK3406_01057</name>
    <name evidence="8" type="ORF">UFOPK3925_00115</name>
    <name evidence="13" type="ORF">UFOPK4097_00614</name>
</gene>
<name>A0A6J5ZME6_9ZZZZ</name>
<dbReference type="EMBL" id="CAESAI010000027">
    <property type="protein sequence ID" value="CAB4341730.1"/>
    <property type="molecule type" value="Genomic_DNA"/>
</dbReference>
<reference evidence="9" key="1">
    <citation type="submission" date="2020-05" db="EMBL/GenBank/DDBJ databases">
        <authorList>
            <person name="Chiriac C."/>
            <person name="Salcher M."/>
            <person name="Ghai R."/>
            <person name="Kavagutti S V."/>
        </authorList>
    </citation>
    <scope>NUCLEOTIDE SEQUENCE</scope>
</reference>
<protein>
    <submittedName>
        <fullName evidence="9">Unannotated protein</fullName>
    </submittedName>
</protein>
<comment type="subcellular location">
    <subcellularLocation>
        <location evidence="1">Membrane</location>
        <topology evidence="1">Multi-pass membrane protein</topology>
    </subcellularLocation>
</comment>
<evidence type="ECO:0000256" key="2">
    <source>
        <dbReference type="ARBA" id="ARBA00009399"/>
    </source>
</evidence>
<evidence type="ECO:0000313" key="11">
    <source>
        <dbReference type="EMBL" id="CAB4797024.1"/>
    </source>
</evidence>
<evidence type="ECO:0000256" key="1">
    <source>
        <dbReference type="ARBA" id="ARBA00004141"/>
    </source>
</evidence>
<evidence type="ECO:0000313" key="9">
    <source>
        <dbReference type="EMBL" id="CAB4341730.1"/>
    </source>
</evidence>
<evidence type="ECO:0000256" key="6">
    <source>
        <dbReference type="SAM" id="Phobius"/>
    </source>
</evidence>
<dbReference type="InterPro" id="IPR051401">
    <property type="entry name" value="GtrA_CellWall_Glycosyl"/>
</dbReference>
<dbReference type="Pfam" id="PF04138">
    <property type="entry name" value="GtrA_DPMS_TM"/>
    <property type="match status" value="1"/>
</dbReference>
<evidence type="ECO:0000259" key="7">
    <source>
        <dbReference type="Pfam" id="PF04138"/>
    </source>
</evidence>
<keyword evidence="3 6" id="KW-0812">Transmembrane</keyword>
<feature type="transmembrane region" description="Helical" evidence="6">
    <location>
        <begin position="49"/>
        <end position="66"/>
    </location>
</feature>
<dbReference type="EMBL" id="CAESAD010000001">
    <property type="protein sequence ID" value="CAB4330370.1"/>
    <property type="molecule type" value="Genomic_DNA"/>
</dbReference>
<feature type="transmembrane region" description="Helical" evidence="6">
    <location>
        <begin position="115"/>
        <end position="135"/>
    </location>
</feature>
<dbReference type="GO" id="GO:0000271">
    <property type="term" value="P:polysaccharide biosynthetic process"/>
    <property type="evidence" value="ECO:0007669"/>
    <property type="project" value="InterPro"/>
</dbReference>
<dbReference type="EMBL" id="CAEZYC010000005">
    <property type="protein sequence ID" value="CAB4698868.1"/>
    <property type="molecule type" value="Genomic_DNA"/>
</dbReference>
<keyword evidence="5 6" id="KW-0472">Membrane</keyword>
<evidence type="ECO:0000256" key="3">
    <source>
        <dbReference type="ARBA" id="ARBA00022692"/>
    </source>
</evidence>
<proteinExistence type="inferred from homology"/>
<evidence type="ECO:0000313" key="10">
    <source>
        <dbReference type="EMBL" id="CAB4698868.1"/>
    </source>
</evidence>
<evidence type="ECO:0000313" key="12">
    <source>
        <dbReference type="EMBL" id="CAB4846508.1"/>
    </source>
</evidence>
<sequence>MPLSNLFASLRKELGKFGLVGLVAYLIDLTIFNLLRYAGGEGPLYDKPLTAKVFSVLAATTFAYFGNRHWTFKDRARSTFRREYTLFFVFNAVGMVISLSCLWISHYILGFDSALADNVSANVIGLVLGTIFRFWGYHNWVFPNDVSSVEQNF</sequence>
<dbReference type="EMBL" id="CAFBIX010000006">
    <property type="protein sequence ID" value="CAB4846508.1"/>
    <property type="molecule type" value="Genomic_DNA"/>
</dbReference>